<dbReference type="AlphaFoldDB" id="A0A0A8ZTK2"/>
<reference evidence="1" key="1">
    <citation type="submission" date="2014-09" db="EMBL/GenBank/DDBJ databases">
        <authorList>
            <person name="Magalhaes I.L.F."/>
            <person name="Oliveira U."/>
            <person name="Santos F.R."/>
            <person name="Vidigal T.H.D.A."/>
            <person name="Brescovit A.D."/>
            <person name="Santos A.J."/>
        </authorList>
    </citation>
    <scope>NUCLEOTIDE SEQUENCE</scope>
    <source>
        <tissue evidence="1">Shoot tissue taken approximately 20 cm above the soil surface</tissue>
    </source>
</reference>
<dbReference type="EMBL" id="GBRH01259748">
    <property type="protein sequence ID" value="JAD38147.1"/>
    <property type="molecule type" value="Transcribed_RNA"/>
</dbReference>
<evidence type="ECO:0000313" key="1">
    <source>
        <dbReference type="EMBL" id="JAD38147.1"/>
    </source>
</evidence>
<organism evidence="1">
    <name type="scientific">Arundo donax</name>
    <name type="common">Giant reed</name>
    <name type="synonym">Donax arundinaceus</name>
    <dbReference type="NCBI Taxonomy" id="35708"/>
    <lineage>
        <taxon>Eukaryota</taxon>
        <taxon>Viridiplantae</taxon>
        <taxon>Streptophyta</taxon>
        <taxon>Embryophyta</taxon>
        <taxon>Tracheophyta</taxon>
        <taxon>Spermatophyta</taxon>
        <taxon>Magnoliopsida</taxon>
        <taxon>Liliopsida</taxon>
        <taxon>Poales</taxon>
        <taxon>Poaceae</taxon>
        <taxon>PACMAD clade</taxon>
        <taxon>Arundinoideae</taxon>
        <taxon>Arundineae</taxon>
        <taxon>Arundo</taxon>
    </lineage>
</organism>
<name>A0A0A8ZTK2_ARUDO</name>
<proteinExistence type="predicted"/>
<reference evidence="1" key="2">
    <citation type="journal article" date="2015" name="Data Brief">
        <title>Shoot transcriptome of the giant reed, Arundo donax.</title>
        <authorList>
            <person name="Barrero R.A."/>
            <person name="Guerrero F.D."/>
            <person name="Moolhuijzen P."/>
            <person name="Goolsby J.A."/>
            <person name="Tidwell J."/>
            <person name="Bellgard S.E."/>
            <person name="Bellgard M.I."/>
        </authorList>
    </citation>
    <scope>NUCLEOTIDE SEQUENCE</scope>
    <source>
        <tissue evidence="1">Shoot tissue taken approximately 20 cm above the soil surface</tissue>
    </source>
</reference>
<accession>A0A0A8ZTK2</accession>
<sequence length="25" mass="2893">MLRRLAVLLNIKISYCVEVLNTTKT</sequence>
<protein>
    <submittedName>
        <fullName evidence="1">Uncharacterized protein</fullName>
    </submittedName>
</protein>